<keyword evidence="4" id="KW-0433">Leucine-rich repeat</keyword>
<comment type="similarity">
    <text evidence="2">Belongs to the NXF family.</text>
</comment>
<evidence type="ECO:0000256" key="7">
    <source>
        <dbReference type="ARBA" id="ARBA00022884"/>
    </source>
</evidence>
<accession>A0ABD1EHH8</accession>
<dbReference type="GO" id="GO:0005654">
    <property type="term" value="C:nucleoplasm"/>
    <property type="evidence" value="ECO:0007669"/>
    <property type="project" value="UniProtKB-ARBA"/>
</dbReference>
<dbReference type="InterPro" id="IPR005637">
    <property type="entry name" value="TAP_C_dom"/>
</dbReference>
<dbReference type="Pfam" id="PF03943">
    <property type="entry name" value="TAP_C"/>
    <property type="match status" value="1"/>
</dbReference>
<dbReference type="Gene3D" id="1.10.8.10">
    <property type="entry name" value="DNA helicase RuvA subunit, C-terminal domain"/>
    <property type="match status" value="1"/>
</dbReference>
<feature type="compositionally biased region" description="Basic residues" evidence="9">
    <location>
        <begin position="72"/>
        <end position="81"/>
    </location>
</feature>
<protein>
    <recommendedName>
        <fullName evidence="14">Nuclear RNA export factor 1</fullName>
    </recommendedName>
</protein>
<evidence type="ECO:0000313" key="12">
    <source>
        <dbReference type="EMBL" id="KAL1494139.1"/>
    </source>
</evidence>
<dbReference type="InterPro" id="IPR018222">
    <property type="entry name" value="Nuclear_transport_factor_2_euk"/>
</dbReference>
<evidence type="ECO:0000313" key="13">
    <source>
        <dbReference type="Proteomes" id="UP001566132"/>
    </source>
</evidence>
<keyword evidence="7" id="KW-0694">RNA-binding</keyword>
<evidence type="ECO:0000256" key="3">
    <source>
        <dbReference type="ARBA" id="ARBA00022448"/>
    </source>
</evidence>
<keyword evidence="6" id="KW-0509">mRNA transport</keyword>
<evidence type="ECO:0008006" key="14">
    <source>
        <dbReference type="Google" id="ProtNLM"/>
    </source>
</evidence>
<dbReference type="InterPro" id="IPR009060">
    <property type="entry name" value="UBA-like_sf"/>
</dbReference>
<evidence type="ECO:0000256" key="2">
    <source>
        <dbReference type="ARBA" id="ARBA00009285"/>
    </source>
</evidence>
<dbReference type="GO" id="GO:0005635">
    <property type="term" value="C:nuclear envelope"/>
    <property type="evidence" value="ECO:0007669"/>
    <property type="project" value="UniProtKB-ARBA"/>
</dbReference>
<keyword evidence="5" id="KW-0677">Repeat</keyword>
<feature type="domain" description="TAP-C" evidence="11">
    <location>
        <begin position="564"/>
        <end position="618"/>
    </location>
</feature>
<dbReference type="InterPro" id="IPR032675">
    <property type="entry name" value="LRR_dom_sf"/>
</dbReference>
<dbReference type="CDD" id="cd14342">
    <property type="entry name" value="UBA_TAP-C"/>
    <property type="match status" value="1"/>
</dbReference>
<evidence type="ECO:0000256" key="9">
    <source>
        <dbReference type="SAM" id="MobiDB-lite"/>
    </source>
</evidence>
<dbReference type="InterPro" id="IPR032710">
    <property type="entry name" value="NTF2-like_dom_sf"/>
</dbReference>
<dbReference type="SUPFAM" id="SSF54928">
    <property type="entry name" value="RNA-binding domain, RBD"/>
    <property type="match status" value="1"/>
</dbReference>
<dbReference type="InterPro" id="IPR012677">
    <property type="entry name" value="Nucleotide-bd_a/b_plait_sf"/>
</dbReference>
<feature type="domain" description="NTF2" evidence="10">
    <location>
        <begin position="364"/>
        <end position="517"/>
    </location>
</feature>
<organism evidence="12 13">
    <name type="scientific">Hypothenemus hampei</name>
    <name type="common">Coffee berry borer</name>
    <dbReference type="NCBI Taxonomy" id="57062"/>
    <lineage>
        <taxon>Eukaryota</taxon>
        <taxon>Metazoa</taxon>
        <taxon>Ecdysozoa</taxon>
        <taxon>Arthropoda</taxon>
        <taxon>Hexapoda</taxon>
        <taxon>Insecta</taxon>
        <taxon>Pterygota</taxon>
        <taxon>Neoptera</taxon>
        <taxon>Endopterygota</taxon>
        <taxon>Coleoptera</taxon>
        <taxon>Polyphaga</taxon>
        <taxon>Cucujiformia</taxon>
        <taxon>Curculionidae</taxon>
        <taxon>Scolytinae</taxon>
        <taxon>Hypothenemus</taxon>
    </lineage>
</organism>
<dbReference type="Proteomes" id="UP001566132">
    <property type="component" value="Unassembled WGS sequence"/>
</dbReference>
<dbReference type="SUPFAM" id="SSF54427">
    <property type="entry name" value="NTF2-like"/>
    <property type="match status" value="1"/>
</dbReference>
<dbReference type="PANTHER" id="PTHR10662">
    <property type="entry name" value="NUCLEAR RNA EXPORT FACTOR"/>
    <property type="match status" value="1"/>
</dbReference>
<dbReference type="GO" id="GO:0003723">
    <property type="term" value="F:RNA binding"/>
    <property type="evidence" value="ECO:0007669"/>
    <property type="project" value="UniProtKB-KW"/>
</dbReference>
<reference evidence="12 13" key="1">
    <citation type="submission" date="2024-05" db="EMBL/GenBank/DDBJ databases">
        <title>Genetic variation in Jamaican populations of the coffee berry borer (Hypothenemus hampei).</title>
        <authorList>
            <person name="Errbii M."/>
            <person name="Myrie A."/>
        </authorList>
    </citation>
    <scope>NUCLEOTIDE SEQUENCE [LARGE SCALE GENOMIC DNA]</scope>
    <source>
        <strain evidence="12">JA-Hopewell-2020-01-JO</strain>
        <tissue evidence="12">Whole body</tissue>
    </source>
</reference>
<dbReference type="Gene3D" id="3.80.10.10">
    <property type="entry name" value="Ribonuclease Inhibitor"/>
    <property type="match status" value="1"/>
</dbReference>
<dbReference type="Pfam" id="PF24048">
    <property type="entry name" value="LRR_NXF1-5"/>
    <property type="match status" value="1"/>
</dbReference>
<dbReference type="InterPro" id="IPR035979">
    <property type="entry name" value="RBD_domain_sf"/>
</dbReference>
<dbReference type="EMBL" id="JBDJPC010000007">
    <property type="protein sequence ID" value="KAL1494139.1"/>
    <property type="molecule type" value="Genomic_DNA"/>
</dbReference>
<dbReference type="InterPro" id="IPR002075">
    <property type="entry name" value="NTF2_dom"/>
</dbReference>
<evidence type="ECO:0000256" key="5">
    <source>
        <dbReference type="ARBA" id="ARBA00022737"/>
    </source>
</evidence>
<dbReference type="PANTHER" id="PTHR10662:SF22">
    <property type="entry name" value="NUCLEAR RNA EXPORT FACTOR 1"/>
    <property type="match status" value="1"/>
</dbReference>
<comment type="subcellular location">
    <subcellularLocation>
        <location evidence="1">Nucleus</location>
    </subcellularLocation>
</comment>
<dbReference type="FunFam" id="3.10.450.50:FF:000004">
    <property type="entry name" value="Nuclear RNA export factor 1"/>
    <property type="match status" value="1"/>
</dbReference>
<keyword evidence="3" id="KW-0813">Transport</keyword>
<feature type="region of interest" description="Disordered" evidence="9">
    <location>
        <begin position="61"/>
        <end position="91"/>
    </location>
</feature>
<evidence type="ECO:0000256" key="1">
    <source>
        <dbReference type="ARBA" id="ARBA00004123"/>
    </source>
</evidence>
<comment type="caution">
    <text evidence="12">The sequence shown here is derived from an EMBL/GenBank/DDBJ whole genome shotgun (WGS) entry which is preliminary data.</text>
</comment>
<dbReference type="InterPro" id="IPR057125">
    <property type="entry name" value="NXF1/2/3/5-like_LRR"/>
</dbReference>
<gene>
    <name evidence="12" type="ORF">ABEB36_009785</name>
</gene>
<evidence type="ECO:0000256" key="6">
    <source>
        <dbReference type="ARBA" id="ARBA00022816"/>
    </source>
</evidence>
<proteinExistence type="inferred from homology"/>
<dbReference type="SUPFAM" id="SSF52058">
    <property type="entry name" value="L domain-like"/>
    <property type="match status" value="1"/>
</dbReference>
<dbReference type="FunFam" id="3.80.10.10:FF:000384">
    <property type="entry name" value="Nuclear RNA export factor 1"/>
    <property type="match status" value="1"/>
</dbReference>
<keyword evidence="13" id="KW-1185">Reference proteome</keyword>
<dbReference type="PROSITE" id="PS50177">
    <property type="entry name" value="NTF2_DOMAIN"/>
    <property type="match status" value="1"/>
</dbReference>
<dbReference type="AlphaFoldDB" id="A0ABD1EHH8"/>
<dbReference type="Gene3D" id="3.10.450.50">
    <property type="match status" value="1"/>
</dbReference>
<dbReference type="Gene3D" id="3.30.70.330">
    <property type="match status" value="1"/>
</dbReference>
<dbReference type="SMART" id="SM00804">
    <property type="entry name" value="TAP_C"/>
    <property type="match status" value="1"/>
</dbReference>
<dbReference type="PROSITE" id="PS51281">
    <property type="entry name" value="TAP_C"/>
    <property type="match status" value="1"/>
</dbReference>
<keyword evidence="8" id="KW-0539">Nucleus</keyword>
<dbReference type="Pfam" id="PF22602">
    <property type="entry name" value="NXF_NTF2"/>
    <property type="match status" value="1"/>
</dbReference>
<sequence length="618" mass="70006">MPKPHQKGIYRNSGGERDFYDHDFRGGDRRVTFKHGGTRGGKFRNRDWSNAIRSHLEDEDIDMNVGSGSGKSFRKGKKGKGGRQGSPMPLSAKKLLNSPTGWYRVSIPYGNKYEKSFMAKLIFEMLAPLDFCPIAWQTNGTTVIFYVDDDKVAEKILSLDRQVPLPNGFKLIVKVYPGTPNVDMTPAIKEKMKLVMAKRYNADNKALDLTKFHADSDLQENFCALFKPIVFMSVLEIIEQNIPNLEALCLNDNKLCVFGFLKKVSQRLPHIKILHLANNKIRDLMQLDAFIGLPIVDLLLDGNPLCDKYKEQTAYISEVRKRFPKCQKLDGIDLPPPITFDINEEGTMPDAQQTFLCNVEGEGIVRQFLEQYFQIYDSKNRQPLLEAYHENTMFSFTSAYPYGLNKDKNVPWLNWYQTDNRNILKVQDPDRRSRLLKQGKLSVVSLLQEMPETKHDIHSFTVDLTLYTPQMICLSVSGMFKELKSGQKNPPTRFFFRTLVIVPAGTGFCIANEQYHITNATPEQAKEAFKTPSLPVPASGTAAPPSTPEASPIIHTVSPVLDNNSKQELVNQIALKTGMNLEWSIKCLEGNNWDFMRACSTFEDLHSKGVVPAEAFVK</sequence>
<evidence type="ECO:0000256" key="8">
    <source>
        <dbReference type="ARBA" id="ARBA00023242"/>
    </source>
</evidence>
<dbReference type="InterPro" id="IPR015245">
    <property type="entry name" value="Tap_RNA-bd"/>
</dbReference>
<dbReference type="FunFam" id="1.10.8.10:FF:000018">
    <property type="entry name" value="Nuclear RNA export factor 1"/>
    <property type="match status" value="1"/>
</dbReference>
<name>A0ABD1EHH8_HYPHA</name>
<evidence type="ECO:0000256" key="4">
    <source>
        <dbReference type="ARBA" id="ARBA00022614"/>
    </source>
</evidence>
<dbReference type="Pfam" id="PF09162">
    <property type="entry name" value="Tap-RNA_bind"/>
    <property type="match status" value="1"/>
</dbReference>
<evidence type="ECO:0000259" key="11">
    <source>
        <dbReference type="PROSITE" id="PS51281"/>
    </source>
</evidence>
<dbReference type="InterPro" id="IPR030217">
    <property type="entry name" value="NXF_fam"/>
</dbReference>
<dbReference type="GO" id="GO:0051028">
    <property type="term" value="P:mRNA transport"/>
    <property type="evidence" value="ECO:0007669"/>
    <property type="project" value="UniProtKB-KW"/>
</dbReference>
<dbReference type="SUPFAM" id="SSF46934">
    <property type="entry name" value="UBA-like"/>
    <property type="match status" value="1"/>
</dbReference>
<evidence type="ECO:0000259" key="10">
    <source>
        <dbReference type="PROSITE" id="PS50177"/>
    </source>
</evidence>